<accession>A0A6J8EAP0</accession>
<evidence type="ECO:0000313" key="2">
    <source>
        <dbReference type="Proteomes" id="UP000507470"/>
    </source>
</evidence>
<sequence>MLNEFELRKTKPRVLELTDGGPGVGKSNRDFRFRAAEKVLIDNLDFYTRIHRATVDCQNEVERTQAAVGKAISDGGSIHWEYKQLDIEDNDIKQMTIDEIEKTDDDINKFNVTQTCKDLAMRVENSPGPRGGFMTGLVVGCDKEQLYFYDETALKYYLDTAPSKRQNVPGYHYFQKVSKFYDTHFTEGELYMEFVRFNCEDTTNQICEICKTGWSGKPISTVPRPYPGKNFPYKKYEDTPIEINGKKRKPDDLQPRCQVRILHNEGKIKSDMSNEIQSFAEKHAVEDSSLIKAELHHIELIKFKREKRSEFRKLKTQLEKSK</sequence>
<evidence type="ECO:0000313" key="1">
    <source>
        <dbReference type="EMBL" id="CAC5417724.1"/>
    </source>
</evidence>
<proteinExistence type="predicted"/>
<name>A0A6J8EAP0_MYTCO</name>
<keyword evidence="2" id="KW-1185">Reference proteome</keyword>
<dbReference type="AlphaFoldDB" id="A0A6J8EAP0"/>
<dbReference type="OrthoDB" id="6090131at2759"/>
<reference evidence="1 2" key="1">
    <citation type="submission" date="2020-06" db="EMBL/GenBank/DDBJ databases">
        <authorList>
            <person name="Li R."/>
            <person name="Bekaert M."/>
        </authorList>
    </citation>
    <scope>NUCLEOTIDE SEQUENCE [LARGE SCALE GENOMIC DNA]</scope>
    <source>
        <strain evidence="2">wild</strain>
    </source>
</reference>
<dbReference type="EMBL" id="CACVKT020008797">
    <property type="protein sequence ID" value="CAC5417724.1"/>
    <property type="molecule type" value="Genomic_DNA"/>
</dbReference>
<dbReference type="Proteomes" id="UP000507470">
    <property type="component" value="Unassembled WGS sequence"/>
</dbReference>
<protein>
    <submittedName>
        <fullName evidence="1">Uncharacterized protein</fullName>
    </submittedName>
</protein>
<organism evidence="1 2">
    <name type="scientific">Mytilus coruscus</name>
    <name type="common">Sea mussel</name>
    <dbReference type="NCBI Taxonomy" id="42192"/>
    <lineage>
        <taxon>Eukaryota</taxon>
        <taxon>Metazoa</taxon>
        <taxon>Spiralia</taxon>
        <taxon>Lophotrochozoa</taxon>
        <taxon>Mollusca</taxon>
        <taxon>Bivalvia</taxon>
        <taxon>Autobranchia</taxon>
        <taxon>Pteriomorphia</taxon>
        <taxon>Mytilida</taxon>
        <taxon>Mytiloidea</taxon>
        <taxon>Mytilidae</taxon>
        <taxon>Mytilinae</taxon>
        <taxon>Mytilus</taxon>
    </lineage>
</organism>
<gene>
    <name evidence="1" type="ORF">MCOR_50212</name>
</gene>